<evidence type="ECO:0000259" key="6">
    <source>
        <dbReference type="PROSITE" id="PS51352"/>
    </source>
</evidence>
<evidence type="ECO:0000256" key="4">
    <source>
        <dbReference type="ARBA" id="ARBA00023157"/>
    </source>
</evidence>
<evidence type="ECO:0000256" key="2">
    <source>
        <dbReference type="ARBA" id="ARBA00022729"/>
    </source>
</evidence>
<accession>A0A077M5J0</accession>
<dbReference type="PANTHER" id="PTHR13887:SF14">
    <property type="entry name" value="DISULFIDE BOND FORMATION PROTEIN D"/>
    <property type="match status" value="1"/>
</dbReference>
<evidence type="ECO:0000256" key="3">
    <source>
        <dbReference type="ARBA" id="ARBA00023002"/>
    </source>
</evidence>
<dbReference type="AlphaFoldDB" id="A0A077M5J0"/>
<dbReference type="InterPro" id="IPR012336">
    <property type="entry name" value="Thioredoxin-like_fold"/>
</dbReference>
<name>A0A077M5J0_9MICO</name>
<keyword evidence="2" id="KW-0732">Signal</keyword>
<reference evidence="7 8" key="1">
    <citation type="journal article" date="2013" name="ISME J.">
        <title>A metabolic model for members of the genus Tetrasphaera involved in enhanced biological phosphorus removal.</title>
        <authorList>
            <person name="Kristiansen R."/>
            <person name="Nguyen H.T.T."/>
            <person name="Saunders A.M."/>
            <person name="Nielsen J.L."/>
            <person name="Wimmer R."/>
            <person name="Le V.Q."/>
            <person name="McIlroy S.J."/>
            <person name="Petrovski S."/>
            <person name="Seviour R.J."/>
            <person name="Calteau A."/>
            <person name="Nielsen K.L."/>
            <person name="Nielsen P.H."/>
        </authorList>
    </citation>
    <scope>NUCLEOTIDE SEQUENCE [LARGE SCALE GENOMIC DNA]</scope>
    <source>
        <strain evidence="7 8">Ben 74</strain>
    </source>
</reference>
<comment type="similarity">
    <text evidence="1">Belongs to the thioredoxin family. DsbA subfamily.</text>
</comment>
<keyword evidence="4" id="KW-1015">Disulfide bond</keyword>
<proteinExistence type="inferred from homology"/>
<dbReference type="STRING" id="1193518.BN13_1250010"/>
<dbReference type="InterPro" id="IPR036249">
    <property type="entry name" value="Thioredoxin-like_sf"/>
</dbReference>
<dbReference type="PANTHER" id="PTHR13887">
    <property type="entry name" value="GLUTATHIONE S-TRANSFERASE KAPPA"/>
    <property type="match status" value="1"/>
</dbReference>
<dbReference type="PROSITE" id="PS51352">
    <property type="entry name" value="THIOREDOXIN_2"/>
    <property type="match status" value="1"/>
</dbReference>
<comment type="caution">
    <text evidence="7">The sequence shown here is derived from an EMBL/GenBank/DDBJ whole genome shotgun (WGS) entry which is preliminary data.</text>
</comment>
<dbReference type="SUPFAM" id="SSF52833">
    <property type="entry name" value="Thioredoxin-like"/>
    <property type="match status" value="1"/>
</dbReference>
<dbReference type="Gene3D" id="3.40.30.10">
    <property type="entry name" value="Glutaredoxin"/>
    <property type="match status" value="1"/>
</dbReference>
<evidence type="ECO:0000313" key="8">
    <source>
        <dbReference type="Proteomes" id="UP000035720"/>
    </source>
</evidence>
<dbReference type="InterPro" id="IPR013766">
    <property type="entry name" value="Thioredoxin_domain"/>
</dbReference>
<evidence type="ECO:0000256" key="5">
    <source>
        <dbReference type="ARBA" id="ARBA00023284"/>
    </source>
</evidence>
<protein>
    <recommendedName>
        <fullName evidence="6">Thioredoxin domain-containing protein</fullName>
    </recommendedName>
</protein>
<evidence type="ECO:0000256" key="1">
    <source>
        <dbReference type="ARBA" id="ARBA00005791"/>
    </source>
</evidence>
<keyword evidence="3" id="KW-0560">Oxidoreductase</keyword>
<sequence length="223" mass="24059">MTPVKRNAIVSAIVVALFVAFVATALALRPKTADPTDAATTGAGTGTGKLVRENSHRLGAAGTGKVVLVEFLDFECESCRAAYPVVEELRTTYAGKVDFVVRYFPIPSHTNAINSAVAVEAAAQQGKFEEMYKRMYDTQSEWGEQQDSKAALFRGFAQELGLDLTAYDKAVADKATLDRVEADRQDGIDLGVEGTPTFFLNGKKLQPSSVQDFRDQIDAALNG</sequence>
<feature type="domain" description="Thioredoxin" evidence="6">
    <location>
        <begin position="30"/>
        <end position="222"/>
    </location>
</feature>
<dbReference type="GO" id="GO:0016491">
    <property type="term" value="F:oxidoreductase activity"/>
    <property type="evidence" value="ECO:0007669"/>
    <property type="project" value="UniProtKB-KW"/>
</dbReference>
<dbReference type="EMBL" id="CAJC01000030">
    <property type="protein sequence ID" value="CCI51819.1"/>
    <property type="molecule type" value="Genomic_DNA"/>
</dbReference>
<evidence type="ECO:0000313" key="7">
    <source>
        <dbReference type="EMBL" id="CCI51819.1"/>
    </source>
</evidence>
<organism evidence="7 8">
    <name type="scientific">Nostocoides jenkinsii Ben 74</name>
    <dbReference type="NCBI Taxonomy" id="1193518"/>
    <lineage>
        <taxon>Bacteria</taxon>
        <taxon>Bacillati</taxon>
        <taxon>Actinomycetota</taxon>
        <taxon>Actinomycetes</taxon>
        <taxon>Micrococcales</taxon>
        <taxon>Intrasporangiaceae</taxon>
        <taxon>Nostocoides</taxon>
    </lineage>
</organism>
<dbReference type="Pfam" id="PF13462">
    <property type="entry name" value="Thioredoxin_4"/>
    <property type="match status" value="1"/>
</dbReference>
<dbReference type="RefSeq" id="WP_010850102.1">
    <property type="nucleotide sequence ID" value="NZ_HF571038.1"/>
</dbReference>
<keyword evidence="8" id="KW-1185">Reference proteome</keyword>
<gene>
    <name evidence="7" type="ORF">BN13_1250010</name>
</gene>
<dbReference type="Proteomes" id="UP000035720">
    <property type="component" value="Unassembled WGS sequence"/>
</dbReference>
<keyword evidence="5" id="KW-0676">Redox-active center</keyword>